<dbReference type="PANTHER" id="PTHR11203">
    <property type="entry name" value="CLEAVAGE AND POLYADENYLATION SPECIFICITY FACTOR FAMILY MEMBER"/>
    <property type="match status" value="1"/>
</dbReference>
<comment type="catalytic activity">
    <reaction evidence="4">
        <text>3',5'-cyclic UMP + H2O = UMP + H(+)</text>
        <dbReference type="Rhea" id="RHEA:70575"/>
        <dbReference type="ChEBI" id="CHEBI:15377"/>
        <dbReference type="ChEBI" id="CHEBI:15378"/>
        <dbReference type="ChEBI" id="CHEBI:57865"/>
        <dbReference type="ChEBI" id="CHEBI:184387"/>
    </reaction>
    <physiologicalReaction direction="left-to-right" evidence="4">
        <dbReference type="Rhea" id="RHEA:70576"/>
    </physiologicalReaction>
</comment>
<dbReference type="SMART" id="SM00849">
    <property type="entry name" value="Lactamase_B"/>
    <property type="match status" value="1"/>
</dbReference>
<reference evidence="7 8" key="1">
    <citation type="submission" date="2024-09" db="EMBL/GenBank/DDBJ databases">
        <authorList>
            <person name="Sun Q."/>
            <person name="Mori K."/>
        </authorList>
    </citation>
    <scope>NUCLEOTIDE SEQUENCE [LARGE SCALE GENOMIC DNA]</scope>
    <source>
        <strain evidence="7 8">JCM 12520</strain>
    </source>
</reference>
<evidence type="ECO:0000256" key="1">
    <source>
        <dbReference type="ARBA" id="ARBA00022801"/>
    </source>
</evidence>
<dbReference type="SUPFAM" id="SSF56281">
    <property type="entry name" value="Metallo-hydrolase/oxidoreductase"/>
    <property type="match status" value="1"/>
</dbReference>
<dbReference type="InterPro" id="IPR022712">
    <property type="entry name" value="Beta_Casp"/>
</dbReference>
<organism evidence="7 8">
    <name type="scientific">Paenibacillus hodogayensis</name>
    <dbReference type="NCBI Taxonomy" id="279208"/>
    <lineage>
        <taxon>Bacteria</taxon>
        <taxon>Bacillati</taxon>
        <taxon>Bacillota</taxon>
        <taxon>Bacilli</taxon>
        <taxon>Bacillales</taxon>
        <taxon>Paenibacillaceae</taxon>
        <taxon>Paenibacillus</taxon>
    </lineage>
</organism>
<dbReference type="EC" id="3.-.-.-" evidence="7"/>
<proteinExistence type="predicted"/>
<dbReference type="Gene3D" id="3.40.50.10890">
    <property type="match status" value="1"/>
</dbReference>
<name>A0ABV5W6L3_9BACL</name>
<evidence type="ECO:0000256" key="3">
    <source>
        <dbReference type="ARBA" id="ARBA00034301"/>
    </source>
</evidence>
<dbReference type="InterPro" id="IPR050698">
    <property type="entry name" value="MBL"/>
</dbReference>
<dbReference type="GO" id="GO:0016787">
    <property type="term" value="F:hydrolase activity"/>
    <property type="evidence" value="ECO:0007669"/>
    <property type="project" value="UniProtKB-KW"/>
</dbReference>
<evidence type="ECO:0000313" key="7">
    <source>
        <dbReference type="EMBL" id="MFB9756220.1"/>
    </source>
</evidence>
<protein>
    <submittedName>
        <fullName evidence="7">MBL fold metallo-hydrolase</fullName>
        <ecNumber evidence="7">3.-.-.-</ecNumber>
    </submittedName>
</protein>
<evidence type="ECO:0000259" key="6">
    <source>
        <dbReference type="SMART" id="SM01027"/>
    </source>
</evidence>
<comment type="caution">
    <text evidence="7">The sequence shown here is derived from an EMBL/GenBank/DDBJ whole genome shotgun (WGS) entry which is preliminary data.</text>
</comment>
<dbReference type="InterPro" id="IPR001279">
    <property type="entry name" value="Metallo-B-lactamas"/>
</dbReference>
<feature type="domain" description="Beta-Casp" evidence="6">
    <location>
        <begin position="242"/>
        <end position="358"/>
    </location>
</feature>
<comment type="catalytic activity">
    <reaction evidence="2">
        <text>3',5'-cyclic CMP + H2O = CMP + H(+)</text>
        <dbReference type="Rhea" id="RHEA:72675"/>
        <dbReference type="ChEBI" id="CHEBI:15377"/>
        <dbReference type="ChEBI" id="CHEBI:15378"/>
        <dbReference type="ChEBI" id="CHEBI:58003"/>
        <dbReference type="ChEBI" id="CHEBI:60377"/>
    </reaction>
    <physiologicalReaction direction="left-to-right" evidence="2">
        <dbReference type="Rhea" id="RHEA:72676"/>
    </physiologicalReaction>
</comment>
<dbReference type="CDD" id="cd16295">
    <property type="entry name" value="TTHA0252-CPSF-like_MBL-fold"/>
    <property type="match status" value="1"/>
</dbReference>
<gene>
    <name evidence="7" type="ORF">ACFFNY_31980</name>
</gene>
<dbReference type="RefSeq" id="WP_344910452.1">
    <property type="nucleotide sequence ID" value="NZ_BAAAYO010000009.1"/>
</dbReference>
<comment type="function">
    <text evidence="3">Counteracts the endogenous Pycsar antiviral defense system. Phosphodiesterase that enables metal-dependent hydrolysis of host cyclic nucleotide Pycsar defense signals such as cCMP and cUMP.</text>
</comment>
<keyword evidence="1 7" id="KW-0378">Hydrolase</keyword>
<accession>A0ABV5W6L3</accession>
<dbReference type="SMART" id="SM01027">
    <property type="entry name" value="Beta-Casp"/>
    <property type="match status" value="1"/>
</dbReference>
<dbReference type="Proteomes" id="UP001589619">
    <property type="component" value="Unassembled WGS sequence"/>
</dbReference>
<dbReference type="Gene3D" id="3.60.15.10">
    <property type="entry name" value="Ribonuclease Z/Hydroxyacylglutathione hydrolase-like"/>
    <property type="match status" value="1"/>
</dbReference>
<keyword evidence="8" id="KW-1185">Reference proteome</keyword>
<dbReference type="InterPro" id="IPR036866">
    <property type="entry name" value="RibonucZ/Hydroxyglut_hydro"/>
</dbReference>
<evidence type="ECO:0000259" key="5">
    <source>
        <dbReference type="SMART" id="SM00849"/>
    </source>
</evidence>
<evidence type="ECO:0000256" key="2">
    <source>
        <dbReference type="ARBA" id="ARBA00034221"/>
    </source>
</evidence>
<dbReference type="PANTHER" id="PTHR11203:SF37">
    <property type="entry name" value="INTEGRATOR COMPLEX SUBUNIT 11"/>
    <property type="match status" value="1"/>
</dbReference>
<dbReference type="Pfam" id="PF00753">
    <property type="entry name" value="Lactamase_B"/>
    <property type="match status" value="1"/>
</dbReference>
<sequence>MTELTVWGGAGEHGRSCYVLSDGRVRVMLDCGVKKAGAGEYPLLDETVVSQLDAVFLSHSHEDHSMAIPLLYKMGYAGTVWTTRETEEQLSGYFASWQTYAERHAAGLPYGPEHITAIRCAYLEDAAPARHWFEAAPGIRARWGRSGHLLGSVWLQLDLNGKRIFFSGDYSGESSLLAADSPEWTDCSATSPETIDLAIVDAAYGLDRERQDEKISRLRSAVAHTLERGGTVLLPVPAVGRGQELLLWARETFADCPLLAEKELLAGLERLALRPEWLKPGAVERIHALLAGRSFQVAEDDVHRERFLTSGRGGIIVTSDGMMHSAKAQWYYERLVGSEDNVVILTGHLAPGSFGRTLLEVPAAAGRCRALFVSYKVHQGLPDVRAMLRAVPSRRSLLVHAAKDGTDALRRQLEEETFQGLFSLQAGETLPF</sequence>
<dbReference type="EMBL" id="JBHMAG010000021">
    <property type="protein sequence ID" value="MFB9756220.1"/>
    <property type="molecule type" value="Genomic_DNA"/>
</dbReference>
<evidence type="ECO:0000256" key="4">
    <source>
        <dbReference type="ARBA" id="ARBA00048505"/>
    </source>
</evidence>
<evidence type="ECO:0000313" key="8">
    <source>
        <dbReference type="Proteomes" id="UP001589619"/>
    </source>
</evidence>
<feature type="domain" description="Metallo-beta-lactamase" evidence="5">
    <location>
        <begin position="14"/>
        <end position="224"/>
    </location>
</feature>